<reference evidence="2" key="1">
    <citation type="submission" date="2021-06" db="EMBL/GenBank/DDBJ databases">
        <authorList>
            <person name="Kallberg Y."/>
            <person name="Tangrot J."/>
            <person name="Rosling A."/>
        </authorList>
    </citation>
    <scope>NUCLEOTIDE SEQUENCE</scope>
    <source>
        <strain evidence="2">MT106</strain>
    </source>
</reference>
<dbReference type="AlphaFoldDB" id="A0A9N8ZGX4"/>
<dbReference type="Proteomes" id="UP000789831">
    <property type="component" value="Unassembled WGS sequence"/>
</dbReference>
<keyword evidence="1" id="KW-1133">Transmembrane helix</keyword>
<name>A0A9N8ZGX4_9GLOM</name>
<feature type="transmembrane region" description="Helical" evidence="1">
    <location>
        <begin position="89"/>
        <end position="111"/>
    </location>
</feature>
<evidence type="ECO:0000256" key="1">
    <source>
        <dbReference type="SAM" id="Phobius"/>
    </source>
</evidence>
<evidence type="ECO:0000313" key="2">
    <source>
        <dbReference type="EMBL" id="CAG8493383.1"/>
    </source>
</evidence>
<protein>
    <submittedName>
        <fullName evidence="2">4492_t:CDS:1</fullName>
    </submittedName>
</protein>
<gene>
    <name evidence="2" type="ORF">AGERDE_LOCUS3870</name>
</gene>
<evidence type="ECO:0000313" key="3">
    <source>
        <dbReference type="Proteomes" id="UP000789831"/>
    </source>
</evidence>
<accession>A0A9N8ZGX4</accession>
<keyword evidence="1" id="KW-0472">Membrane</keyword>
<organism evidence="2 3">
    <name type="scientific">Ambispora gerdemannii</name>
    <dbReference type="NCBI Taxonomy" id="144530"/>
    <lineage>
        <taxon>Eukaryota</taxon>
        <taxon>Fungi</taxon>
        <taxon>Fungi incertae sedis</taxon>
        <taxon>Mucoromycota</taxon>
        <taxon>Glomeromycotina</taxon>
        <taxon>Glomeromycetes</taxon>
        <taxon>Archaeosporales</taxon>
        <taxon>Ambisporaceae</taxon>
        <taxon>Ambispora</taxon>
    </lineage>
</organism>
<proteinExistence type="predicted"/>
<comment type="caution">
    <text evidence="2">The sequence shown here is derived from an EMBL/GenBank/DDBJ whole genome shotgun (WGS) entry which is preliminary data.</text>
</comment>
<keyword evidence="3" id="KW-1185">Reference proteome</keyword>
<sequence>MHVKVFRESVFWEFEETSIGEGLYRLGGISFLKSGRNVEMMNQIHVHYCIISLIDDNILITRVLIGMEVFIQVYMEIIGEGLQRLIDPLSYTIIIKMGMILAIMVGIIAFMRRCLCSSGRNFTRAKVDEKDKRLDNNTALPALGLGFNGSGSNSGGIGY</sequence>
<dbReference type="EMBL" id="CAJVPL010000408">
    <property type="protein sequence ID" value="CAG8493383.1"/>
    <property type="molecule type" value="Genomic_DNA"/>
</dbReference>
<keyword evidence="1" id="KW-0812">Transmembrane</keyword>